<dbReference type="Pfam" id="PF13966">
    <property type="entry name" value="zf-RVT"/>
    <property type="match status" value="1"/>
</dbReference>
<dbReference type="PANTHER" id="PTHR33116">
    <property type="entry name" value="REVERSE TRANSCRIPTASE ZINC-BINDING DOMAIN-CONTAINING PROTEIN-RELATED-RELATED"/>
    <property type="match status" value="1"/>
</dbReference>
<feature type="compositionally biased region" description="Pro residues" evidence="1">
    <location>
        <begin position="24"/>
        <end position="39"/>
    </location>
</feature>
<evidence type="ECO:0000259" key="2">
    <source>
        <dbReference type="Pfam" id="PF13966"/>
    </source>
</evidence>
<evidence type="ECO:0000313" key="3">
    <source>
        <dbReference type="EMBL" id="CAL5009846.1"/>
    </source>
</evidence>
<dbReference type="PANTHER" id="PTHR33116:SF78">
    <property type="entry name" value="OS12G0587133 PROTEIN"/>
    <property type="match status" value="1"/>
</dbReference>
<dbReference type="InterPro" id="IPR026960">
    <property type="entry name" value="RVT-Znf"/>
</dbReference>
<dbReference type="Proteomes" id="UP001497457">
    <property type="component" value="Chromosome 28b"/>
</dbReference>
<gene>
    <name evidence="3" type="ORF">URODEC1_LOCUS69699</name>
</gene>
<sequence length="240" mass="27921">MPPPPAPSHHRRLLRVRLQRRHPAPAPCPPPAPPMPPSTPAESWRGGVDDAVRWRWTPSGEYTTRSAYKALQLGRTTFSDAERIWKSWTPLRVKLFFWLATRERIWTADRRRRRGLEAHDLCFLCDQENKTANHLIVSCPVAKEVWWRVLTWANCQCNFLDGEASVQDWWEHLLSLQLPGRRKGVCSLFMIIGWHLWKERNARLFEHSASSTTMLVIRIQQEADLWIAAGARKLGDLFCE</sequence>
<organism evidence="3 4">
    <name type="scientific">Urochloa decumbens</name>
    <dbReference type="NCBI Taxonomy" id="240449"/>
    <lineage>
        <taxon>Eukaryota</taxon>
        <taxon>Viridiplantae</taxon>
        <taxon>Streptophyta</taxon>
        <taxon>Embryophyta</taxon>
        <taxon>Tracheophyta</taxon>
        <taxon>Spermatophyta</taxon>
        <taxon>Magnoliopsida</taxon>
        <taxon>Liliopsida</taxon>
        <taxon>Poales</taxon>
        <taxon>Poaceae</taxon>
        <taxon>PACMAD clade</taxon>
        <taxon>Panicoideae</taxon>
        <taxon>Panicodae</taxon>
        <taxon>Paniceae</taxon>
        <taxon>Melinidinae</taxon>
        <taxon>Urochloa</taxon>
    </lineage>
</organism>
<keyword evidence="4" id="KW-1185">Reference proteome</keyword>
<dbReference type="AlphaFoldDB" id="A0ABC9BWE1"/>
<name>A0ABC9BWE1_9POAL</name>
<evidence type="ECO:0000256" key="1">
    <source>
        <dbReference type="SAM" id="MobiDB-lite"/>
    </source>
</evidence>
<reference evidence="4" key="1">
    <citation type="submission" date="2024-06" db="EMBL/GenBank/DDBJ databases">
        <authorList>
            <person name="Ryan C."/>
        </authorList>
    </citation>
    <scope>NUCLEOTIDE SEQUENCE [LARGE SCALE GENOMIC DNA]</scope>
</reference>
<accession>A0ABC9BWE1</accession>
<feature type="region of interest" description="Disordered" evidence="1">
    <location>
        <begin position="19"/>
        <end position="45"/>
    </location>
</feature>
<dbReference type="EMBL" id="OZ075138">
    <property type="protein sequence ID" value="CAL5009846.1"/>
    <property type="molecule type" value="Genomic_DNA"/>
</dbReference>
<evidence type="ECO:0000313" key="4">
    <source>
        <dbReference type="Proteomes" id="UP001497457"/>
    </source>
</evidence>
<feature type="domain" description="Reverse transcriptase zinc-binding" evidence="2">
    <location>
        <begin position="62"/>
        <end position="146"/>
    </location>
</feature>
<reference evidence="3 4" key="2">
    <citation type="submission" date="2024-10" db="EMBL/GenBank/DDBJ databases">
        <authorList>
            <person name="Ryan C."/>
        </authorList>
    </citation>
    <scope>NUCLEOTIDE SEQUENCE [LARGE SCALE GENOMIC DNA]</scope>
</reference>
<proteinExistence type="predicted"/>
<protein>
    <recommendedName>
        <fullName evidence="2">Reverse transcriptase zinc-binding domain-containing protein</fullName>
    </recommendedName>
</protein>